<gene>
    <name evidence="1" type="ORF">L1987_32421</name>
</gene>
<comment type="caution">
    <text evidence="1">The sequence shown here is derived from an EMBL/GenBank/DDBJ whole genome shotgun (WGS) entry which is preliminary data.</text>
</comment>
<sequence length="281" mass="32010">MLTNLKKQRRTLTLCVICRDKKLKSTSVAGISAKGLVPYDEEKAIRIRNSPITLCKLVKLLTDKQKMVVKEMGFGSIIMFNISSLPTSLGYWLVSNYDPSCNQLNLGTHVITITSQTVHEVLGIPMGKVQFGKLKNPTMKDVVIAEFRNQFDIADKLPTPKNLFDHLKERYKRTNPGKKQIPAISFFGNDTINKLSADDEEKEKEKEVETETVKGDRKRKRGDKEEKEQEKEKEKEVETKTVKGDRKRRRGDKEEKEQDPSAIISEKPSKKAETEVKKSGN</sequence>
<proteinExistence type="predicted"/>
<name>A0ACB9HMJ6_9ASTR</name>
<evidence type="ECO:0000313" key="1">
    <source>
        <dbReference type="EMBL" id="KAI3797168.1"/>
    </source>
</evidence>
<evidence type="ECO:0000313" key="2">
    <source>
        <dbReference type="Proteomes" id="UP001056120"/>
    </source>
</evidence>
<protein>
    <submittedName>
        <fullName evidence="1">Uncharacterized protein</fullName>
    </submittedName>
</protein>
<dbReference type="EMBL" id="CM042028">
    <property type="protein sequence ID" value="KAI3797168.1"/>
    <property type="molecule type" value="Genomic_DNA"/>
</dbReference>
<reference evidence="2" key="1">
    <citation type="journal article" date="2022" name="Mol. Ecol. Resour.">
        <title>The genomes of chicory, endive, great burdock and yacon provide insights into Asteraceae palaeo-polyploidization history and plant inulin production.</title>
        <authorList>
            <person name="Fan W."/>
            <person name="Wang S."/>
            <person name="Wang H."/>
            <person name="Wang A."/>
            <person name="Jiang F."/>
            <person name="Liu H."/>
            <person name="Zhao H."/>
            <person name="Xu D."/>
            <person name="Zhang Y."/>
        </authorList>
    </citation>
    <scope>NUCLEOTIDE SEQUENCE [LARGE SCALE GENOMIC DNA]</scope>
    <source>
        <strain evidence="2">cv. Yunnan</strain>
    </source>
</reference>
<organism evidence="1 2">
    <name type="scientific">Smallanthus sonchifolius</name>
    <dbReference type="NCBI Taxonomy" id="185202"/>
    <lineage>
        <taxon>Eukaryota</taxon>
        <taxon>Viridiplantae</taxon>
        <taxon>Streptophyta</taxon>
        <taxon>Embryophyta</taxon>
        <taxon>Tracheophyta</taxon>
        <taxon>Spermatophyta</taxon>
        <taxon>Magnoliopsida</taxon>
        <taxon>eudicotyledons</taxon>
        <taxon>Gunneridae</taxon>
        <taxon>Pentapetalae</taxon>
        <taxon>asterids</taxon>
        <taxon>campanulids</taxon>
        <taxon>Asterales</taxon>
        <taxon>Asteraceae</taxon>
        <taxon>Asteroideae</taxon>
        <taxon>Heliantheae alliance</taxon>
        <taxon>Millerieae</taxon>
        <taxon>Smallanthus</taxon>
    </lineage>
</organism>
<dbReference type="Proteomes" id="UP001056120">
    <property type="component" value="Linkage Group LG11"/>
</dbReference>
<keyword evidence="2" id="KW-1185">Reference proteome</keyword>
<reference evidence="1 2" key="2">
    <citation type="journal article" date="2022" name="Mol. Ecol. Resour.">
        <title>The genomes of chicory, endive, great burdock and yacon provide insights into Asteraceae paleo-polyploidization history and plant inulin production.</title>
        <authorList>
            <person name="Fan W."/>
            <person name="Wang S."/>
            <person name="Wang H."/>
            <person name="Wang A."/>
            <person name="Jiang F."/>
            <person name="Liu H."/>
            <person name="Zhao H."/>
            <person name="Xu D."/>
            <person name="Zhang Y."/>
        </authorList>
    </citation>
    <scope>NUCLEOTIDE SEQUENCE [LARGE SCALE GENOMIC DNA]</scope>
    <source>
        <strain evidence="2">cv. Yunnan</strain>
        <tissue evidence="1">Leaves</tissue>
    </source>
</reference>
<accession>A0ACB9HMJ6</accession>